<accession>A0A9P1M4Y4</accession>
<dbReference type="EMBL" id="CAMXCT010006756">
    <property type="protein sequence ID" value="CAI4019524.1"/>
    <property type="molecule type" value="Genomic_DNA"/>
</dbReference>
<dbReference type="EMBL" id="CAMXCT030006756">
    <property type="protein sequence ID" value="CAL4806836.1"/>
    <property type="molecule type" value="Genomic_DNA"/>
</dbReference>
<sequence length="371" mass="41395">MGCGCCKEDPPHCSYNGEVYSETRKHCKRPDPNCSKQWTQGIGAASGVEDWSLNPIIEAPGLLNWIVGDPTVIQVDKEIIMFTNGALGGIQRYVAQTTDPTFFEDRPPALIKFGTVRPYIFHDQASNTVTLFYEQYSAPLLFQASYIAARQATVGKWRFGRPKKVLLPTLDWEKEGQSRIGNPFVYYNKVKGKYWLYYSCSSIRLDDSAIDEPKYFGLAESDNLLGPYTRVLQKPMEIRGEIPGLTVKGYGSLKIIKNPLADITEDGGGVALCNRLTLDESTGVSGSTISLIRTTDEGLSWDTVIPKFIGPSFVEDDWKSAYVYAFDTLINPLDPSTELIYYNARNGYKDAFEEAGVSRFPVEFIQKAKSG</sequence>
<organism evidence="1">
    <name type="scientific">Cladocopium goreaui</name>
    <dbReference type="NCBI Taxonomy" id="2562237"/>
    <lineage>
        <taxon>Eukaryota</taxon>
        <taxon>Sar</taxon>
        <taxon>Alveolata</taxon>
        <taxon>Dinophyceae</taxon>
        <taxon>Suessiales</taxon>
        <taxon>Symbiodiniaceae</taxon>
        <taxon>Cladocopium</taxon>
    </lineage>
</organism>
<dbReference type="InterPro" id="IPR023296">
    <property type="entry name" value="Glyco_hydro_beta-prop_sf"/>
</dbReference>
<dbReference type="AlphaFoldDB" id="A0A9P1M4Y4"/>
<evidence type="ECO:0000313" key="2">
    <source>
        <dbReference type="EMBL" id="CAL1172899.1"/>
    </source>
</evidence>
<proteinExistence type="predicted"/>
<dbReference type="SUPFAM" id="SSF75005">
    <property type="entry name" value="Arabinanase/levansucrase/invertase"/>
    <property type="match status" value="1"/>
</dbReference>
<gene>
    <name evidence="1" type="ORF">C1SCF055_LOCUS44019</name>
</gene>
<evidence type="ECO:0000313" key="1">
    <source>
        <dbReference type="EMBL" id="CAI4019524.1"/>
    </source>
</evidence>
<dbReference type="OrthoDB" id="1880850at2759"/>
<dbReference type="Proteomes" id="UP001152797">
    <property type="component" value="Unassembled WGS sequence"/>
</dbReference>
<dbReference type="Gene3D" id="2.115.10.20">
    <property type="entry name" value="Glycosyl hydrolase domain, family 43"/>
    <property type="match status" value="1"/>
</dbReference>
<keyword evidence="4" id="KW-1185">Reference proteome</keyword>
<name>A0A9P1M4Y4_9DINO</name>
<reference evidence="2" key="2">
    <citation type="submission" date="2024-04" db="EMBL/GenBank/DDBJ databases">
        <authorList>
            <person name="Chen Y."/>
            <person name="Shah S."/>
            <person name="Dougan E. K."/>
            <person name="Thang M."/>
            <person name="Chan C."/>
        </authorList>
    </citation>
    <scope>NUCLEOTIDE SEQUENCE [LARGE SCALE GENOMIC DNA]</scope>
</reference>
<dbReference type="EMBL" id="CAMXCT020006756">
    <property type="protein sequence ID" value="CAL1172899.1"/>
    <property type="molecule type" value="Genomic_DNA"/>
</dbReference>
<evidence type="ECO:0000313" key="3">
    <source>
        <dbReference type="EMBL" id="CAL4806836.1"/>
    </source>
</evidence>
<evidence type="ECO:0000313" key="4">
    <source>
        <dbReference type="Proteomes" id="UP001152797"/>
    </source>
</evidence>
<reference evidence="1" key="1">
    <citation type="submission" date="2022-10" db="EMBL/GenBank/DDBJ databases">
        <authorList>
            <person name="Chen Y."/>
            <person name="Dougan E. K."/>
            <person name="Chan C."/>
            <person name="Rhodes N."/>
            <person name="Thang M."/>
        </authorList>
    </citation>
    <scope>NUCLEOTIDE SEQUENCE</scope>
</reference>
<protein>
    <submittedName>
        <fullName evidence="3">1,3-beta-glucan synthase</fullName>
    </submittedName>
</protein>
<comment type="caution">
    <text evidence="1">The sequence shown here is derived from an EMBL/GenBank/DDBJ whole genome shotgun (WGS) entry which is preliminary data.</text>
</comment>